<protein>
    <submittedName>
        <fullName evidence="1">Uncharacterized protein</fullName>
    </submittedName>
</protein>
<accession>A0A3M0BC44</accession>
<gene>
    <name evidence="1" type="ORF">CLV39_1726</name>
</gene>
<evidence type="ECO:0000313" key="1">
    <source>
        <dbReference type="EMBL" id="RMA92478.1"/>
    </source>
</evidence>
<dbReference type="Proteomes" id="UP000280842">
    <property type="component" value="Unassembled WGS sequence"/>
</dbReference>
<keyword evidence="2" id="KW-1185">Reference proteome</keyword>
<comment type="caution">
    <text evidence="1">The sequence shown here is derived from an EMBL/GenBank/DDBJ whole genome shotgun (WGS) entry which is preliminary data.</text>
</comment>
<reference evidence="1 2" key="1">
    <citation type="submission" date="2018-10" db="EMBL/GenBank/DDBJ databases">
        <title>Genomic Encyclopedia of Archaeal and Bacterial Type Strains, Phase II (KMG-II): from individual species to whole genera.</title>
        <authorList>
            <person name="Goeker M."/>
        </authorList>
    </citation>
    <scope>NUCLEOTIDE SEQUENCE [LARGE SCALE GENOMIC DNA]</scope>
    <source>
        <strain evidence="1 2">VM1</strain>
    </source>
</reference>
<organism evidence="1 2">
    <name type="scientific">Hydrogenothermus marinus</name>
    <dbReference type="NCBI Taxonomy" id="133270"/>
    <lineage>
        <taxon>Bacteria</taxon>
        <taxon>Pseudomonadati</taxon>
        <taxon>Aquificota</taxon>
        <taxon>Aquificia</taxon>
        <taxon>Aquificales</taxon>
        <taxon>Hydrogenothermaceae</taxon>
        <taxon>Hydrogenothermus</taxon>
    </lineage>
</organism>
<dbReference type="OrthoDB" id="9775762at2"/>
<dbReference type="RefSeq" id="WP_121923816.1">
    <property type="nucleotide sequence ID" value="NZ_REFO01000018.1"/>
</dbReference>
<sequence length="289" mass="33321">MKKFLIGLFIFAPLSTSIASNIGYFSSVIYGTPLIYNNSSVKDNGYFTGVYFSYKTLNLLNLFETAIDHTYIKYKDNTHLNQNDFTFAYTNYMIREIKLKAGAHYISSDDKNTDKGFVIFGEITKYRLYQWNYGLEMYFSRYKDYPTIKNKGLNVYQINPKFGFYLGNYYKGGRYYIQIKPYYIHLSEDLTGVNKNSFSTEGLLSYFIKNWTISLKGYVGDQAFPVRDGGFTVYNLSEKRKYGFGGSVKYILSRNFSLTLSAFRDYFNDIGTNKTASTTTAILILGASF</sequence>
<proteinExistence type="predicted"/>
<dbReference type="EMBL" id="REFO01000018">
    <property type="protein sequence ID" value="RMA92478.1"/>
    <property type="molecule type" value="Genomic_DNA"/>
</dbReference>
<evidence type="ECO:0000313" key="2">
    <source>
        <dbReference type="Proteomes" id="UP000280842"/>
    </source>
</evidence>
<name>A0A3M0BC44_9AQUI</name>
<dbReference type="AlphaFoldDB" id="A0A3M0BC44"/>